<organism evidence="2">
    <name type="scientific">Myoviridae sp. ct8mY9</name>
    <dbReference type="NCBI Taxonomy" id="2827664"/>
    <lineage>
        <taxon>Viruses</taxon>
        <taxon>Duplodnaviria</taxon>
        <taxon>Heunggongvirae</taxon>
        <taxon>Uroviricota</taxon>
        <taxon>Caudoviricetes</taxon>
    </lineage>
</organism>
<keyword evidence="1" id="KW-1133">Transmembrane helix</keyword>
<feature type="transmembrane region" description="Helical" evidence="1">
    <location>
        <begin position="6"/>
        <end position="24"/>
    </location>
</feature>
<sequence length="37" mass="4757">MVCIYYTIYVRILSMLFLIFFNFFEKYLMYQNNKERT</sequence>
<protein>
    <submittedName>
        <fullName evidence="2">Uncharacterized protein</fullName>
    </submittedName>
</protein>
<keyword evidence="1" id="KW-0472">Membrane</keyword>
<reference evidence="2" key="1">
    <citation type="journal article" date="2021" name="Proc. Natl. Acad. Sci. U.S.A.">
        <title>A Catalog of Tens of Thousands of Viruses from Human Metagenomes Reveals Hidden Associations with Chronic Diseases.</title>
        <authorList>
            <person name="Tisza M.J."/>
            <person name="Buck C.B."/>
        </authorList>
    </citation>
    <scope>NUCLEOTIDE SEQUENCE</scope>
    <source>
        <strain evidence="2">Ct8mY9</strain>
    </source>
</reference>
<name>A0A8S5SFM7_9CAUD</name>
<evidence type="ECO:0000256" key="1">
    <source>
        <dbReference type="SAM" id="Phobius"/>
    </source>
</evidence>
<accession>A0A8S5SFM7</accession>
<proteinExistence type="predicted"/>
<evidence type="ECO:0000313" key="2">
    <source>
        <dbReference type="EMBL" id="DAF49439.1"/>
    </source>
</evidence>
<dbReference type="EMBL" id="BK032581">
    <property type="protein sequence ID" value="DAF49439.1"/>
    <property type="molecule type" value="Genomic_DNA"/>
</dbReference>
<keyword evidence="1" id="KW-0812">Transmembrane</keyword>